<organism evidence="4 5">
    <name type="scientific">Mycena rosella</name>
    <name type="common">Pink bonnet</name>
    <name type="synonym">Agaricus rosellus</name>
    <dbReference type="NCBI Taxonomy" id="1033263"/>
    <lineage>
        <taxon>Eukaryota</taxon>
        <taxon>Fungi</taxon>
        <taxon>Dikarya</taxon>
        <taxon>Basidiomycota</taxon>
        <taxon>Agaricomycotina</taxon>
        <taxon>Agaricomycetes</taxon>
        <taxon>Agaricomycetidae</taxon>
        <taxon>Agaricales</taxon>
        <taxon>Marasmiineae</taxon>
        <taxon>Mycenaceae</taxon>
        <taxon>Mycena</taxon>
    </lineage>
</organism>
<evidence type="ECO:0000256" key="3">
    <source>
        <dbReference type="SAM" id="SignalP"/>
    </source>
</evidence>
<keyword evidence="3" id="KW-0732">Signal</keyword>
<feature type="region of interest" description="Disordered" evidence="1">
    <location>
        <begin position="69"/>
        <end position="92"/>
    </location>
</feature>
<dbReference type="EMBL" id="JARKIE010000086">
    <property type="protein sequence ID" value="KAJ7687620.1"/>
    <property type="molecule type" value="Genomic_DNA"/>
</dbReference>
<feature type="chain" id="PRO_5041958547" evidence="3">
    <location>
        <begin position="22"/>
        <end position="373"/>
    </location>
</feature>
<comment type="caution">
    <text evidence="4">The sequence shown here is derived from an EMBL/GenBank/DDBJ whole genome shotgun (WGS) entry which is preliminary data.</text>
</comment>
<sequence length="373" mass="40229">MVSFRALLVIVATIAVSSVAALPTTLDSLTPQSADDTARFHAQAVANPPGSISGDPALRPAVLQKSESERVDLGTPTPYPLPRPCVSPLRHRPLTDTESSALMSRMRLLSLLLPILRYNFPSPSPRPRPISSYPGLPMPFPRFGPASRCEAGTVSRIDNSSVPPLTRTFPGSLCTSCASRPRPPSCCPSFARPPPSFIPPHRLLFRPHLPTIATDFTAPNPVVLEVGAPPRTHVCEARNRMSVSSLDWIFVLLDGTVGAMSWMWGVISWVRGRARAFGGRGRRWARWARAAMGAATLESSVCPSGTLAGPEIRCRLSDCTDEGPAREAQAPSRLLPSLSSARAYRVRSRTLRSAPHSPHLPISISILILLSPA</sequence>
<evidence type="ECO:0000256" key="2">
    <source>
        <dbReference type="SAM" id="Phobius"/>
    </source>
</evidence>
<gene>
    <name evidence="4" type="ORF">B0H17DRAFT_1203514</name>
</gene>
<keyword evidence="2" id="KW-0812">Transmembrane</keyword>
<keyword evidence="2" id="KW-0472">Membrane</keyword>
<dbReference type="AlphaFoldDB" id="A0AAD7DBV8"/>
<keyword evidence="2" id="KW-1133">Transmembrane helix</keyword>
<evidence type="ECO:0000313" key="5">
    <source>
        <dbReference type="Proteomes" id="UP001221757"/>
    </source>
</evidence>
<keyword evidence="5" id="KW-1185">Reference proteome</keyword>
<evidence type="ECO:0000256" key="1">
    <source>
        <dbReference type="SAM" id="MobiDB-lite"/>
    </source>
</evidence>
<name>A0AAD7DBV8_MYCRO</name>
<reference evidence="4" key="1">
    <citation type="submission" date="2023-03" db="EMBL/GenBank/DDBJ databases">
        <title>Massive genome expansion in bonnet fungi (Mycena s.s.) driven by repeated elements and novel gene families across ecological guilds.</title>
        <authorList>
            <consortium name="Lawrence Berkeley National Laboratory"/>
            <person name="Harder C.B."/>
            <person name="Miyauchi S."/>
            <person name="Viragh M."/>
            <person name="Kuo A."/>
            <person name="Thoen E."/>
            <person name="Andreopoulos B."/>
            <person name="Lu D."/>
            <person name="Skrede I."/>
            <person name="Drula E."/>
            <person name="Henrissat B."/>
            <person name="Morin E."/>
            <person name="Kohler A."/>
            <person name="Barry K."/>
            <person name="LaButti K."/>
            <person name="Morin E."/>
            <person name="Salamov A."/>
            <person name="Lipzen A."/>
            <person name="Mereny Z."/>
            <person name="Hegedus B."/>
            <person name="Baldrian P."/>
            <person name="Stursova M."/>
            <person name="Weitz H."/>
            <person name="Taylor A."/>
            <person name="Grigoriev I.V."/>
            <person name="Nagy L.G."/>
            <person name="Martin F."/>
            <person name="Kauserud H."/>
        </authorList>
    </citation>
    <scope>NUCLEOTIDE SEQUENCE</scope>
    <source>
        <strain evidence="4">CBHHK067</strain>
    </source>
</reference>
<dbReference type="Proteomes" id="UP001221757">
    <property type="component" value="Unassembled WGS sequence"/>
</dbReference>
<evidence type="ECO:0000313" key="4">
    <source>
        <dbReference type="EMBL" id="KAJ7687620.1"/>
    </source>
</evidence>
<feature type="signal peptide" evidence="3">
    <location>
        <begin position="1"/>
        <end position="21"/>
    </location>
</feature>
<proteinExistence type="predicted"/>
<protein>
    <submittedName>
        <fullName evidence="4">Uncharacterized protein</fullName>
    </submittedName>
</protein>
<feature type="transmembrane region" description="Helical" evidence="2">
    <location>
        <begin position="248"/>
        <end position="270"/>
    </location>
</feature>
<accession>A0AAD7DBV8</accession>